<accession>A0ABM7PCD9</accession>
<feature type="domain" description="Sulfatase-modifying factor enzyme-like" evidence="2">
    <location>
        <begin position="237"/>
        <end position="460"/>
    </location>
</feature>
<dbReference type="PANTHER" id="PTHR23150">
    <property type="entry name" value="SULFATASE MODIFYING FACTOR 1, 2"/>
    <property type="match status" value="1"/>
</dbReference>
<dbReference type="InterPro" id="IPR051043">
    <property type="entry name" value="Sulfatase_Mod_Factor_Kinase"/>
</dbReference>
<dbReference type="PANTHER" id="PTHR23150:SF19">
    <property type="entry name" value="FORMYLGLYCINE-GENERATING ENZYME"/>
    <property type="match status" value="1"/>
</dbReference>
<reference evidence="3 4" key="1">
    <citation type="submission" date="2021-02" db="EMBL/GenBank/DDBJ databases">
        <title>Complete genome of Desulfoluna sp. strain ASN36.</title>
        <authorList>
            <person name="Takahashi A."/>
            <person name="Kojima H."/>
            <person name="Fukui M."/>
        </authorList>
    </citation>
    <scope>NUCLEOTIDE SEQUENCE [LARGE SCALE GENOMIC DNA]</scope>
    <source>
        <strain evidence="3 4">ASN36</strain>
    </source>
</reference>
<dbReference type="InterPro" id="IPR005532">
    <property type="entry name" value="SUMF_dom"/>
</dbReference>
<name>A0ABM7PCD9_9BACT</name>
<dbReference type="InterPro" id="IPR016187">
    <property type="entry name" value="CTDL_fold"/>
</dbReference>
<feature type="compositionally biased region" description="Low complexity" evidence="1">
    <location>
        <begin position="193"/>
        <end position="217"/>
    </location>
</feature>
<protein>
    <recommendedName>
        <fullName evidence="2">Sulfatase-modifying factor enzyme-like domain-containing protein</fullName>
    </recommendedName>
</protein>
<keyword evidence="4" id="KW-1185">Reference proteome</keyword>
<proteinExistence type="predicted"/>
<organism evidence="3 4">
    <name type="scientific">Desulfoluna limicola</name>
    <dbReference type="NCBI Taxonomy" id="2810562"/>
    <lineage>
        <taxon>Bacteria</taxon>
        <taxon>Pseudomonadati</taxon>
        <taxon>Thermodesulfobacteriota</taxon>
        <taxon>Desulfobacteria</taxon>
        <taxon>Desulfobacterales</taxon>
        <taxon>Desulfolunaceae</taxon>
        <taxon>Desulfoluna</taxon>
    </lineage>
</organism>
<dbReference type="EMBL" id="AP024488">
    <property type="protein sequence ID" value="BCS95208.1"/>
    <property type="molecule type" value="Genomic_DNA"/>
</dbReference>
<feature type="region of interest" description="Disordered" evidence="1">
    <location>
        <begin position="192"/>
        <end position="226"/>
    </location>
</feature>
<evidence type="ECO:0000313" key="4">
    <source>
        <dbReference type="Proteomes" id="UP001320148"/>
    </source>
</evidence>
<dbReference type="Proteomes" id="UP001320148">
    <property type="component" value="Chromosome"/>
</dbReference>
<gene>
    <name evidence="3" type="ORF">DSLASN_08400</name>
</gene>
<sequence length="463" mass="51740">MPHGSFWGHATEEQARKLAALLCSHHNSAMEALLQLEDASQTSETKRLINQNLIMAERILALIEETSKRQGTGEITLFFETGTDTFADNSPEHRRLVRFMDYLARESHGRALFFISIGRASTPGTETENLALSARRARFPQAIIDHYLVNTPHAFYEIYGTGEAESPGRTEREAHRRHQHTRLIAFYAKKKAPAMNPAAPTPAATAKAEGTAKETGAPSAPTPGTQLTAPSLGMHFAWIPPGTFTMGSPKNEPGRDADETTNEVTLTRGFYMQTTEVTQAQWTALMEPNPSYYKECGGNCPVNRVCFTDVQEFIRRLNTMATTGIYRLPTEAEWEYACRAGSTEAFSNGPLLELACAYDTNMDRMGWHNSNSGYILHEVAQKEKNSWGLYDMHGNVWEWCEDRKGPYGKRPQTNPTGPIQGDMRVIRGGSWSSDDRDCRSANRLFVKECNKNAGIGFRLVMEE</sequence>
<dbReference type="InterPro" id="IPR042095">
    <property type="entry name" value="SUMF_sf"/>
</dbReference>
<evidence type="ECO:0000259" key="2">
    <source>
        <dbReference type="Pfam" id="PF03781"/>
    </source>
</evidence>
<evidence type="ECO:0000256" key="1">
    <source>
        <dbReference type="SAM" id="MobiDB-lite"/>
    </source>
</evidence>
<dbReference type="Gene3D" id="3.90.1580.10">
    <property type="entry name" value="paralog of FGE (formylglycine-generating enzyme)"/>
    <property type="match status" value="1"/>
</dbReference>
<dbReference type="Pfam" id="PF03781">
    <property type="entry name" value="FGE-sulfatase"/>
    <property type="match status" value="1"/>
</dbReference>
<dbReference type="SUPFAM" id="SSF56436">
    <property type="entry name" value="C-type lectin-like"/>
    <property type="match status" value="1"/>
</dbReference>
<evidence type="ECO:0000313" key="3">
    <source>
        <dbReference type="EMBL" id="BCS95208.1"/>
    </source>
</evidence>